<evidence type="ECO:0000313" key="2">
    <source>
        <dbReference type="Proteomes" id="UP001289374"/>
    </source>
</evidence>
<reference evidence="1" key="1">
    <citation type="submission" date="2020-06" db="EMBL/GenBank/DDBJ databases">
        <authorList>
            <person name="Li T."/>
            <person name="Hu X."/>
            <person name="Zhang T."/>
            <person name="Song X."/>
            <person name="Zhang H."/>
            <person name="Dai N."/>
            <person name="Sheng W."/>
            <person name="Hou X."/>
            <person name="Wei L."/>
        </authorList>
    </citation>
    <scope>NUCLEOTIDE SEQUENCE</scope>
    <source>
        <strain evidence="1">K16</strain>
        <tissue evidence="1">Leaf</tissue>
    </source>
</reference>
<organism evidence="1 2">
    <name type="scientific">Sesamum angolense</name>
    <dbReference type="NCBI Taxonomy" id="2727404"/>
    <lineage>
        <taxon>Eukaryota</taxon>
        <taxon>Viridiplantae</taxon>
        <taxon>Streptophyta</taxon>
        <taxon>Embryophyta</taxon>
        <taxon>Tracheophyta</taxon>
        <taxon>Spermatophyta</taxon>
        <taxon>Magnoliopsida</taxon>
        <taxon>eudicotyledons</taxon>
        <taxon>Gunneridae</taxon>
        <taxon>Pentapetalae</taxon>
        <taxon>asterids</taxon>
        <taxon>lamiids</taxon>
        <taxon>Lamiales</taxon>
        <taxon>Pedaliaceae</taxon>
        <taxon>Sesamum</taxon>
    </lineage>
</organism>
<dbReference type="Proteomes" id="UP001289374">
    <property type="component" value="Unassembled WGS sequence"/>
</dbReference>
<dbReference type="EMBL" id="JACGWL010000003">
    <property type="protein sequence ID" value="KAK4406490.1"/>
    <property type="molecule type" value="Genomic_DNA"/>
</dbReference>
<evidence type="ECO:0000313" key="1">
    <source>
        <dbReference type="EMBL" id="KAK4406490.1"/>
    </source>
</evidence>
<protein>
    <recommendedName>
        <fullName evidence="3">Reverse transcriptase Ty1/copia-type domain-containing protein</fullName>
    </recommendedName>
</protein>
<proteinExistence type="predicted"/>
<comment type="caution">
    <text evidence="1">The sequence shown here is derived from an EMBL/GenBank/DDBJ whole genome shotgun (WGS) entry which is preliminary data.</text>
</comment>
<gene>
    <name evidence="1" type="ORF">Sango_0655500</name>
</gene>
<name>A0AAE2C2N8_9LAMI</name>
<accession>A0AAE2C2N8</accession>
<keyword evidence="2" id="KW-1185">Reference proteome</keyword>
<reference evidence="1" key="2">
    <citation type="journal article" date="2024" name="Plant">
        <title>Genomic evolution and insights into agronomic trait innovations of Sesamum species.</title>
        <authorList>
            <person name="Miao H."/>
            <person name="Wang L."/>
            <person name="Qu L."/>
            <person name="Liu H."/>
            <person name="Sun Y."/>
            <person name="Le M."/>
            <person name="Wang Q."/>
            <person name="Wei S."/>
            <person name="Zheng Y."/>
            <person name="Lin W."/>
            <person name="Duan Y."/>
            <person name="Cao H."/>
            <person name="Xiong S."/>
            <person name="Wang X."/>
            <person name="Wei L."/>
            <person name="Li C."/>
            <person name="Ma Q."/>
            <person name="Ju M."/>
            <person name="Zhao R."/>
            <person name="Li G."/>
            <person name="Mu C."/>
            <person name="Tian Q."/>
            <person name="Mei H."/>
            <person name="Zhang T."/>
            <person name="Gao T."/>
            <person name="Zhang H."/>
        </authorList>
    </citation>
    <scope>NUCLEOTIDE SEQUENCE</scope>
    <source>
        <strain evidence="1">K16</strain>
    </source>
</reference>
<dbReference type="AlphaFoldDB" id="A0AAE2C2N8"/>
<sequence>MTPLSKRYLSQGMQCSWKEVFQRIPDAMNCSFRKQVKAPQSNAKTTSAPTVSTDNVPILRWSARVPQPPERYGFLGVTGQLDNDPKTYGEAISDIDSEKWLETMKSEMDSMSSNQIWTLVDRPKGARPVGYKWSINMDVKTAFLNGFVEEEIYMDQPEGFTVVGE</sequence>
<evidence type="ECO:0008006" key="3">
    <source>
        <dbReference type="Google" id="ProtNLM"/>
    </source>
</evidence>